<reference evidence="7" key="1">
    <citation type="journal article" date="2023" name="Mol. Biol. Evol.">
        <title>Third-Generation Sequencing Reveals the Adaptive Role of the Epigenome in Three Deep-Sea Polychaetes.</title>
        <authorList>
            <person name="Perez M."/>
            <person name="Aroh O."/>
            <person name="Sun Y."/>
            <person name="Lan Y."/>
            <person name="Juniper S.K."/>
            <person name="Young C.R."/>
            <person name="Angers B."/>
            <person name="Qian P.Y."/>
        </authorList>
    </citation>
    <scope>NUCLEOTIDE SEQUENCE</scope>
    <source>
        <strain evidence="7">R07B-5</strain>
    </source>
</reference>
<proteinExistence type="inferred from homology"/>
<dbReference type="PANTHER" id="PTHR12606:SF141">
    <property type="entry name" value="GH15225P-RELATED"/>
    <property type="match status" value="1"/>
</dbReference>
<feature type="region of interest" description="Disordered" evidence="5">
    <location>
        <begin position="297"/>
        <end position="361"/>
    </location>
</feature>
<evidence type="ECO:0000256" key="4">
    <source>
        <dbReference type="ARBA" id="ARBA00022807"/>
    </source>
</evidence>
<sequence>MISKLLAFFTGSSKEPSRKRSQLSSAYDEECDQLAKRRKAEVKPNTWMPWLSFAGMADWVEQRKLSFADSFYYKTTDQTDRMSRMTNMSSSPQCDPLVARDSSFLSGEFHPRLPRGFVAPKSSSGLAVPKSSFPTGYQFHSLVNPMVTTGNSFKFGTATDVEFKAPLSQQKAAGVPGGSGYRPDPYTHGTRRGTSLTSKLLGRRRSSRFLPRQQNHAKLTAEESIHMEQRNIYAQLIQHYSKMASSPIDLAAAGEDCHNGDGGHVRSRPFNLTLANATSENCTLLGTSIAPHGLTALKTEPTRSSRSPAKSKERGGVGLKHAPVKSRTDATHKLTVAKEHTASSPQKRRNISRPVTRTLDKPEVIDLDSDSDEDSKEEVEIIEVKKTPMPPPKSPAASFFEKSFQGTKFVNEQWIKDFNCRYTTTERIRCKQIEEEEAKLGYYSSKRGEWEDQLTQRIEHKLSISERVPVVLEEEEYVVESSEEEEEEEEVIDEFPELTEEQEDMVDRALGPYAPSEVLADAFRLQITRRDMATLSGLNWLNDEIINFYMNLLMDRGSKSTDEGGTGFKVHAFNTFFYPKIMSAGHAGVRRWTRKIDIFAVDFILVPVHLGMHWCLAVVDFGRREIRYYDSMGGSNNTCLNKLKEYLMAESEDKKKEEFDMTGWKLINVKDIPQQMNGSDCGMFSCKYAEYVTRNAPISFIQVGSILDTCALFEFVFNVGMCY</sequence>
<dbReference type="Pfam" id="PF02902">
    <property type="entry name" value="Peptidase_C48"/>
    <property type="match status" value="1"/>
</dbReference>
<organism evidence="7 8">
    <name type="scientific">Ridgeia piscesae</name>
    <name type="common">Tubeworm</name>
    <dbReference type="NCBI Taxonomy" id="27915"/>
    <lineage>
        <taxon>Eukaryota</taxon>
        <taxon>Metazoa</taxon>
        <taxon>Spiralia</taxon>
        <taxon>Lophotrochozoa</taxon>
        <taxon>Annelida</taxon>
        <taxon>Polychaeta</taxon>
        <taxon>Sedentaria</taxon>
        <taxon>Canalipalpata</taxon>
        <taxon>Sabellida</taxon>
        <taxon>Siboglinidae</taxon>
        <taxon>Ridgeia</taxon>
    </lineage>
</organism>
<dbReference type="PANTHER" id="PTHR12606">
    <property type="entry name" value="SENTRIN/SUMO-SPECIFIC PROTEASE"/>
    <property type="match status" value="1"/>
</dbReference>
<evidence type="ECO:0000256" key="2">
    <source>
        <dbReference type="ARBA" id="ARBA00022670"/>
    </source>
</evidence>
<dbReference type="EMBL" id="JAODUO010000422">
    <property type="protein sequence ID" value="KAK2180870.1"/>
    <property type="molecule type" value="Genomic_DNA"/>
</dbReference>
<dbReference type="GO" id="GO:0080090">
    <property type="term" value="P:regulation of primary metabolic process"/>
    <property type="evidence" value="ECO:0007669"/>
    <property type="project" value="UniProtKB-ARBA"/>
</dbReference>
<evidence type="ECO:0000259" key="6">
    <source>
        <dbReference type="PROSITE" id="PS50600"/>
    </source>
</evidence>
<dbReference type="FunFam" id="3.40.395.10:FF:000001">
    <property type="entry name" value="Sentrin-specific protease 1"/>
    <property type="match status" value="1"/>
</dbReference>
<feature type="compositionally biased region" description="Basic and acidic residues" evidence="5">
    <location>
        <begin position="326"/>
        <end position="341"/>
    </location>
</feature>
<dbReference type="SUPFAM" id="SSF54001">
    <property type="entry name" value="Cysteine proteinases"/>
    <property type="match status" value="1"/>
</dbReference>
<comment type="caution">
    <text evidence="7">The sequence shown here is derived from an EMBL/GenBank/DDBJ whole genome shotgun (WGS) entry which is preliminary data.</text>
</comment>
<dbReference type="InterPro" id="IPR003653">
    <property type="entry name" value="Peptidase_C48_C"/>
</dbReference>
<dbReference type="AlphaFoldDB" id="A0AAD9L1J2"/>
<dbReference type="GO" id="GO:0016929">
    <property type="term" value="F:deSUMOylase activity"/>
    <property type="evidence" value="ECO:0007669"/>
    <property type="project" value="TreeGrafter"/>
</dbReference>
<name>A0AAD9L1J2_RIDPI</name>
<dbReference type="GO" id="GO:0005634">
    <property type="term" value="C:nucleus"/>
    <property type="evidence" value="ECO:0007669"/>
    <property type="project" value="TreeGrafter"/>
</dbReference>
<comment type="similarity">
    <text evidence="1">Belongs to the peptidase C48 family.</text>
</comment>
<dbReference type="GO" id="GO:0060255">
    <property type="term" value="P:regulation of macromolecule metabolic process"/>
    <property type="evidence" value="ECO:0007669"/>
    <property type="project" value="UniProtKB-ARBA"/>
</dbReference>
<dbReference type="InterPro" id="IPR038765">
    <property type="entry name" value="Papain-like_cys_pep_sf"/>
</dbReference>
<feature type="domain" description="Ubiquitin-like protease family profile" evidence="6">
    <location>
        <begin position="525"/>
        <end position="692"/>
    </location>
</feature>
<evidence type="ECO:0000256" key="5">
    <source>
        <dbReference type="SAM" id="MobiDB-lite"/>
    </source>
</evidence>
<evidence type="ECO:0000256" key="1">
    <source>
        <dbReference type="ARBA" id="ARBA00005234"/>
    </source>
</evidence>
<keyword evidence="3" id="KW-0378">Hydrolase</keyword>
<evidence type="ECO:0000313" key="8">
    <source>
        <dbReference type="Proteomes" id="UP001209878"/>
    </source>
</evidence>
<dbReference type="GO" id="GO:0016926">
    <property type="term" value="P:protein desumoylation"/>
    <property type="evidence" value="ECO:0007669"/>
    <property type="project" value="TreeGrafter"/>
</dbReference>
<feature type="region of interest" description="Disordered" evidence="5">
    <location>
        <begin position="169"/>
        <end position="196"/>
    </location>
</feature>
<accession>A0AAD9L1J2</accession>
<dbReference type="Gene3D" id="3.40.395.10">
    <property type="entry name" value="Adenoviral Proteinase, Chain A"/>
    <property type="match status" value="1"/>
</dbReference>
<dbReference type="PROSITE" id="PS50600">
    <property type="entry name" value="ULP_PROTEASE"/>
    <property type="match status" value="1"/>
</dbReference>
<gene>
    <name evidence="7" type="ORF">NP493_421g00035</name>
</gene>
<keyword evidence="4" id="KW-0788">Thiol protease</keyword>
<keyword evidence="8" id="KW-1185">Reference proteome</keyword>
<keyword evidence="2" id="KW-0645">Protease</keyword>
<evidence type="ECO:0000313" key="7">
    <source>
        <dbReference type="EMBL" id="KAK2180870.1"/>
    </source>
</evidence>
<protein>
    <recommendedName>
        <fullName evidence="6">Ubiquitin-like protease family profile domain-containing protein</fullName>
    </recommendedName>
</protein>
<evidence type="ECO:0000256" key="3">
    <source>
        <dbReference type="ARBA" id="ARBA00022801"/>
    </source>
</evidence>
<dbReference type="Proteomes" id="UP001209878">
    <property type="component" value="Unassembled WGS sequence"/>
</dbReference>
<dbReference type="GO" id="GO:0006508">
    <property type="term" value="P:proteolysis"/>
    <property type="evidence" value="ECO:0007669"/>
    <property type="project" value="UniProtKB-KW"/>
</dbReference>